<dbReference type="EMBL" id="JAALLH010000002">
    <property type="protein sequence ID" value="NIY69435.1"/>
    <property type="molecule type" value="Genomic_DNA"/>
</dbReference>
<dbReference type="InterPro" id="IPR051453">
    <property type="entry name" value="MBL_Glyoxalase_II"/>
</dbReference>
<evidence type="ECO:0000313" key="3">
    <source>
        <dbReference type="Proteomes" id="UP000536624"/>
    </source>
</evidence>
<dbReference type="GO" id="GO:0016787">
    <property type="term" value="F:hydrolase activity"/>
    <property type="evidence" value="ECO:0007669"/>
    <property type="project" value="UniProtKB-KW"/>
</dbReference>
<accession>A0A7X5XA61</accession>
<proteinExistence type="predicted"/>
<evidence type="ECO:0000313" key="2">
    <source>
        <dbReference type="EMBL" id="NIY69435.1"/>
    </source>
</evidence>
<dbReference type="PANTHER" id="PTHR46233">
    <property type="entry name" value="HYDROXYACYLGLUTATHIONE HYDROLASE GLOC"/>
    <property type="match status" value="1"/>
</dbReference>
<dbReference type="Proteomes" id="UP000536624">
    <property type="component" value="Unassembled WGS sequence"/>
</dbReference>
<organism evidence="2 3">
    <name type="scientific">Streptomyces malaysiensis</name>
    <dbReference type="NCBI Taxonomy" id="92644"/>
    <lineage>
        <taxon>Bacteria</taxon>
        <taxon>Bacillati</taxon>
        <taxon>Actinomycetota</taxon>
        <taxon>Actinomycetes</taxon>
        <taxon>Kitasatosporales</taxon>
        <taxon>Streptomycetaceae</taxon>
        <taxon>Streptomyces</taxon>
        <taxon>Streptomyces violaceusniger group</taxon>
    </lineage>
</organism>
<name>A0A7X5XA61_STRMQ</name>
<keyword evidence="2" id="KW-0378">Hydrolase</keyword>
<gene>
    <name evidence="2" type="ORF">SMALB_7559</name>
</gene>
<dbReference type="AlphaFoldDB" id="A0A7X5XA61"/>
<dbReference type="InterPro" id="IPR036866">
    <property type="entry name" value="RibonucZ/Hydroxyglut_hydro"/>
</dbReference>
<dbReference type="Gene3D" id="3.60.15.10">
    <property type="entry name" value="Ribonuclease Z/Hydroxyacylglutathione hydrolase-like"/>
    <property type="match status" value="1"/>
</dbReference>
<dbReference type="Pfam" id="PF00753">
    <property type="entry name" value="Lactamase_B"/>
    <property type="match status" value="1"/>
</dbReference>
<sequence length="222" mass="23781">MSDAVDVENAPTSSAIAGVRELCGLRVTTASVGPHENNVYLLECATTGERLLIDAAAEPAVLLGMIGDGRLGQVFTTHFHYDHWGALREVVERTGATTLMHPADAVGVPVPTDIEIRDGDEVRIGDVMLRAVHLIGHTLGSLALVHAEPDGHHHIWTGDSLFPGGVGKTHGEPALFDTLYRDVVGKLFDIYDDSAVVYPGHGAPTTLGAERPSLAQWRDRGW</sequence>
<reference evidence="2 3" key="1">
    <citation type="submission" date="2020-02" db="EMBL/GenBank/DDBJ databases">
        <title>Streptomyces malaysiensis DSM14702 (JHCC583434, PFL_A843) Genome sequencing and assembly.</title>
        <authorList>
            <person name="Samborskyy M."/>
        </authorList>
    </citation>
    <scope>NUCLEOTIDE SEQUENCE [LARGE SCALE GENOMIC DNA]</scope>
    <source>
        <strain evidence="2 3">DSM 14702</strain>
    </source>
</reference>
<protein>
    <submittedName>
        <fullName evidence="2">Zn-dependent hydrolase</fullName>
    </submittedName>
</protein>
<comment type="caution">
    <text evidence="2">The sequence shown here is derived from an EMBL/GenBank/DDBJ whole genome shotgun (WGS) entry which is preliminary data.</text>
</comment>
<feature type="domain" description="Metallo-beta-lactamase" evidence="1">
    <location>
        <begin position="36"/>
        <end position="201"/>
    </location>
</feature>
<dbReference type="SMART" id="SM00849">
    <property type="entry name" value="Lactamase_B"/>
    <property type="match status" value="1"/>
</dbReference>
<dbReference type="PANTHER" id="PTHR46233:SF1">
    <property type="entry name" value="CONSERVED PROTEIN"/>
    <property type="match status" value="1"/>
</dbReference>
<evidence type="ECO:0000259" key="1">
    <source>
        <dbReference type="SMART" id="SM00849"/>
    </source>
</evidence>
<dbReference type="SUPFAM" id="SSF56281">
    <property type="entry name" value="Metallo-hydrolase/oxidoreductase"/>
    <property type="match status" value="1"/>
</dbReference>
<dbReference type="InterPro" id="IPR001279">
    <property type="entry name" value="Metallo-B-lactamas"/>
</dbReference>
<dbReference type="RefSeq" id="WP_167504661.1">
    <property type="nucleotide sequence ID" value="NZ_JAALLH010000002.1"/>
</dbReference>
<dbReference type="CDD" id="cd06262">
    <property type="entry name" value="metallo-hydrolase-like_MBL-fold"/>
    <property type="match status" value="1"/>
</dbReference>